<dbReference type="PANTHER" id="PTHR32305:SF15">
    <property type="entry name" value="PROTEIN RHSA-RELATED"/>
    <property type="match status" value="1"/>
</dbReference>
<name>A0A7V6PE47_9HYPH</name>
<comment type="caution">
    <text evidence="1">The sequence shown here is derived from an EMBL/GenBank/DDBJ whole genome shotgun (WGS) entry which is preliminary data.</text>
</comment>
<evidence type="ECO:0000313" key="2">
    <source>
        <dbReference type="Proteomes" id="UP000551563"/>
    </source>
</evidence>
<reference evidence="1 2" key="1">
    <citation type="journal article" date="2020" name="Biotechnol. Biofuels">
        <title>New insights from the biogas microbiome by comprehensive genome-resolved metagenomics of nearly 1600 species originating from multiple anaerobic digesters.</title>
        <authorList>
            <person name="Campanaro S."/>
            <person name="Treu L."/>
            <person name="Rodriguez-R L.M."/>
            <person name="Kovalovszki A."/>
            <person name="Ziels R.M."/>
            <person name="Maus I."/>
            <person name="Zhu X."/>
            <person name="Kougias P.G."/>
            <person name="Basile A."/>
            <person name="Luo G."/>
            <person name="Schluter A."/>
            <person name="Konstantinidis K.T."/>
            <person name="Angelidaki I."/>
        </authorList>
    </citation>
    <scope>NUCLEOTIDE SEQUENCE [LARGE SCALE GENOMIC DNA]</scope>
    <source>
        <strain evidence="1">AS04akNAM_66</strain>
    </source>
</reference>
<accession>A0A7V6PE47</accession>
<dbReference type="InterPro" id="IPR050708">
    <property type="entry name" value="T6SS_VgrG/RHS"/>
</dbReference>
<feature type="non-terminal residue" evidence="1">
    <location>
        <position position="1"/>
    </location>
</feature>
<dbReference type="EMBL" id="DUMN01000475">
    <property type="protein sequence ID" value="HHV69286.1"/>
    <property type="molecule type" value="Genomic_DNA"/>
</dbReference>
<dbReference type="Gene3D" id="2.180.10.10">
    <property type="entry name" value="RHS repeat-associated core"/>
    <property type="match status" value="1"/>
</dbReference>
<dbReference type="PANTHER" id="PTHR32305">
    <property type="match status" value="1"/>
</dbReference>
<organism evidence="1 2">
    <name type="scientific">Brucella intermedia</name>
    <dbReference type="NCBI Taxonomy" id="94625"/>
    <lineage>
        <taxon>Bacteria</taxon>
        <taxon>Pseudomonadati</taxon>
        <taxon>Pseudomonadota</taxon>
        <taxon>Alphaproteobacteria</taxon>
        <taxon>Hyphomicrobiales</taxon>
        <taxon>Brucellaceae</taxon>
        <taxon>Brucella/Ochrobactrum group</taxon>
        <taxon>Brucella</taxon>
    </lineage>
</organism>
<sequence>FVHDGDALVAEYDGSGAMTQRYIHGPAAGADDPLVSYAGSSALIGNARMLYADERGSIVYSTDSSGGGAAINSYDAFGIPGIGNAGRFQYTGQIWIVDLGAYHYKARIYSPTLGRFLQTDPIGYADGMNMYRYVGNDPVNGLDPSGLARDDIIVNGWKTKLREGVAPAFYDFTTIPYGNYNEIGEDIVVNATLFQKRRRRKLPLARIPLPPIAEQKENCASIGARPKSLNRAIINAQLKSKKFSSEYGFAVARLQNGVIAFSKMVTSGKLNTISQEKRRNALKDVVNRYGISPSDVIIFVHIHPGNEPLSPSDNNAPFLERSLGWRSLNVMAVTENGDRYCTGY</sequence>
<proteinExistence type="predicted"/>
<evidence type="ECO:0000313" key="1">
    <source>
        <dbReference type="EMBL" id="HHV69286.1"/>
    </source>
</evidence>
<gene>
    <name evidence="1" type="ORF">GXX48_16790</name>
</gene>
<dbReference type="NCBIfam" id="TIGR03696">
    <property type="entry name" value="Rhs_assc_core"/>
    <property type="match status" value="1"/>
</dbReference>
<dbReference type="AlphaFoldDB" id="A0A7V6PE47"/>
<dbReference type="Proteomes" id="UP000551563">
    <property type="component" value="Unassembled WGS sequence"/>
</dbReference>
<protein>
    <submittedName>
        <fullName evidence="1">RHS repeat-associated core domain-containing protein</fullName>
    </submittedName>
</protein>
<dbReference type="InterPro" id="IPR022385">
    <property type="entry name" value="Rhs_assc_core"/>
</dbReference>